<sequence length="172" mass="19630">MLQNYLETILPAHTATRKTKLSTTFSSDVPLTTFIGSKHIFAPEDLQNIPKHKSAWRHLINWMSAATIRHELSHLSPLDIEQVLGIPEQGGLDNAPKVDDLTLSRILEAEFHFSSLEEKLDSFEADVFSLEEKLDSFEAYIIDILQKALQRHKTNRFFLQTEVELIKTNDAS</sequence>
<gene>
    <name evidence="1" type="ORF">LAZ67_X002230</name>
</gene>
<protein>
    <submittedName>
        <fullName evidence="1">Uncharacterized protein</fullName>
    </submittedName>
</protein>
<name>A0ABY6LTG8_9ARAC</name>
<keyword evidence="2" id="KW-1185">Reference proteome</keyword>
<accession>A0ABY6LTG8</accession>
<dbReference type="Proteomes" id="UP001235939">
    <property type="component" value="Chromosome X"/>
</dbReference>
<proteinExistence type="predicted"/>
<evidence type="ECO:0000313" key="2">
    <source>
        <dbReference type="Proteomes" id="UP001235939"/>
    </source>
</evidence>
<reference evidence="1 2" key="1">
    <citation type="submission" date="2022-03" db="EMBL/GenBank/DDBJ databases">
        <title>A chromosomal length assembly of Cordylochernes scorpioides.</title>
        <authorList>
            <person name="Zeh D."/>
            <person name="Zeh J."/>
        </authorList>
    </citation>
    <scope>NUCLEOTIDE SEQUENCE [LARGE SCALE GENOMIC DNA]</scope>
    <source>
        <strain evidence="1">IN4F17</strain>
        <tissue evidence="1">Whole Body</tissue>
    </source>
</reference>
<feature type="non-terminal residue" evidence="1">
    <location>
        <position position="1"/>
    </location>
</feature>
<organism evidence="1 2">
    <name type="scientific">Cordylochernes scorpioides</name>
    <dbReference type="NCBI Taxonomy" id="51811"/>
    <lineage>
        <taxon>Eukaryota</taxon>
        <taxon>Metazoa</taxon>
        <taxon>Ecdysozoa</taxon>
        <taxon>Arthropoda</taxon>
        <taxon>Chelicerata</taxon>
        <taxon>Arachnida</taxon>
        <taxon>Pseudoscorpiones</taxon>
        <taxon>Cheliferoidea</taxon>
        <taxon>Chernetidae</taxon>
        <taxon>Cordylochernes</taxon>
    </lineage>
</organism>
<evidence type="ECO:0000313" key="1">
    <source>
        <dbReference type="EMBL" id="UYV84453.1"/>
    </source>
</evidence>
<dbReference type="EMBL" id="CP092886">
    <property type="protein sequence ID" value="UYV84453.1"/>
    <property type="molecule type" value="Genomic_DNA"/>
</dbReference>